<name>A0AAN6JW32_9PEZI</name>
<evidence type="ECO:0000259" key="1">
    <source>
        <dbReference type="Pfam" id="PF00485"/>
    </source>
</evidence>
<dbReference type="PANTHER" id="PTHR10285">
    <property type="entry name" value="URIDINE KINASE"/>
    <property type="match status" value="1"/>
</dbReference>
<organism evidence="2 3">
    <name type="scientific">Friedmanniomyces endolithicus</name>
    <dbReference type="NCBI Taxonomy" id="329885"/>
    <lineage>
        <taxon>Eukaryota</taxon>
        <taxon>Fungi</taxon>
        <taxon>Dikarya</taxon>
        <taxon>Ascomycota</taxon>
        <taxon>Pezizomycotina</taxon>
        <taxon>Dothideomycetes</taxon>
        <taxon>Dothideomycetidae</taxon>
        <taxon>Mycosphaerellales</taxon>
        <taxon>Teratosphaeriaceae</taxon>
        <taxon>Friedmanniomyces</taxon>
    </lineage>
</organism>
<dbReference type="Proteomes" id="UP001175353">
    <property type="component" value="Unassembled WGS sequence"/>
</dbReference>
<protein>
    <recommendedName>
        <fullName evidence="1">Phosphoribulokinase/uridine kinase domain-containing protein</fullName>
    </recommendedName>
</protein>
<dbReference type="EMBL" id="JAUJLE010000970">
    <property type="protein sequence ID" value="KAK0949887.1"/>
    <property type="molecule type" value="Genomic_DNA"/>
</dbReference>
<proteinExistence type="predicted"/>
<evidence type="ECO:0000313" key="3">
    <source>
        <dbReference type="Proteomes" id="UP001175353"/>
    </source>
</evidence>
<dbReference type="SUPFAM" id="SSF52540">
    <property type="entry name" value="P-loop containing nucleoside triphosphate hydrolases"/>
    <property type="match status" value="1"/>
</dbReference>
<dbReference type="AlphaFoldDB" id="A0AAN6JW32"/>
<dbReference type="GO" id="GO:0016301">
    <property type="term" value="F:kinase activity"/>
    <property type="evidence" value="ECO:0007669"/>
    <property type="project" value="InterPro"/>
</dbReference>
<reference evidence="2" key="1">
    <citation type="submission" date="2023-06" db="EMBL/GenBank/DDBJ databases">
        <title>Black Yeasts Isolated from many extreme environments.</title>
        <authorList>
            <person name="Coleine C."/>
            <person name="Stajich J.E."/>
            <person name="Selbmann L."/>
        </authorList>
    </citation>
    <scope>NUCLEOTIDE SEQUENCE</scope>
    <source>
        <strain evidence="2">CCFEE 5200</strain>
    </source>
</reference>
<dbReference type="InterPro" id="IPR027417">
    <property type="entry name" value="P-loop_NTPase"/>
</dbReference>
<feature type="domain" description="Phosphoribulokinase/uridine kinase" evidence="1">
    <location>
        <begin position="32"/>
        <end position="182"/>
    </location>
</feature>
<dbReference type="Gene3D" id="3.40.50.300">
    <property type="entry name" value="P-loop containing nucleotide triphosphate hydrolases"/>
    <property type="match status" value="1"/>
</dbReference>
<evidence type="ECO:0000313" key="2">
    <source>
        <dbReference type="EMBL" id="KAK0949887.1"/>
    </source>
</evidence>
<sequence>MTIIVPSACAIDVLHQRIEALRETIGPRHRIIIALAGAPGSGKSTIAAKLLSRLAVNGVHDIAVMPMVIQDGFHRSKAALATFEDPVTALRRRGTPYTFDAAAFVTAVKVLRAVCVTAIDEPCTSIRIPSFDHAIQDPVPDDICVSSTVRVLIVEGNYTLFNQPPWNEMVGLAIEKWFVDVPRSVAMLRLAKRHILAGVETTMEAAEARVEKNDLPNGDMIRENLINPDIILQG</sequence>
<accession>A0AAN6JW32</accession>
<dbReference type="InterPro" id="IPR006083">
    <property type="entry name" value="PRK/URK"/>
</dbReference>
<dbReference type="GO" id="GO:0005524">
    <property type="term" value="F:ATP binding"/>
    <property type="evidence" value="ECO:0007669"/>
    <property type="project" value="InterPro"/>
</dbReference>
<keyword evidence="3" id="KW-1185">Reference proteome</keyword>
<comment type="caution">
    <text evidence="2">The sequence shown here is derived from an EMBL/GenBank/DDBJ whole genome shotgun (WGS) entry which is preliminary data.</text>
</comment>
<gene>
    <name evidence="2" type="ORF">LTR91_026087</name>
</gene>
<dbReference type="Pfam" id="PF00485">
    <property type="entry name" value="PRK"/>
    <property type="match status" value="1"/>
</dbReference>